<feature type="compositionally biased region" description="Basic and acidic residues" evidence="1">
    <location>
        <begin position="222"/>
        <end position="246"/>
    </location>
</feature>
<keyword evidence="4" id="KW-1185">Reference proteome</keyword>
<gene>
    <name evidence="3" type="primary">LOC112285319</name>
    <name evidence="2" type="ORF">PHYPA_011880</name>
</gene>
<feature type="compositionally biased region" description="Low complexity" evidence="1">
    <location>
        <begin position="158"/>
        <end position="179"/>
    </location>
</feature>
<evidence type="ECO:0000256" key="1">
    <source>
        <dbReference type="SAM" id="MobiDB-lite"/>
    </source>
</evidence>
<dbReference type="Gramene" id="Pp3c8_21100V3.2">
    <property type="protein sequence ID" value="PAC:32963706.CDS.1"/>
    <property type="gene ID" value="Pp3c8_21100"/>
</dbReference>
<feature type="region of interest" description="Disordered" evidence="1">
    <location>
        <begin position="20"/>
        <end position="72"/>
    </location>
</feature>
<reference evidence="2 4" key="2">
    <citation type="journal article" date="2018" name="Plant J.">
        <title>The Physcomitrella patens chromosome-scale assembly reveals moss genome structure and evolution.</title>
        <authorList>
            <person name="Lang D."/>
            <person name="Ullrich K.K."/>
            <person name="Murat F."/>
            <person name="Fuchs J."/>
            <person name="Jenkins J."/>
            <person name="Haas F.B."/>
            <person name="Piednoel M."/>
            <person name="Gundlach H."/>
            <person name="Van Bel M."/>
            <person name="Meyberg R."/>
            <person name="Vives C."/>
            <person name="Morata J."/>
            <person name="Symeonidi A."/>
            <person name="Hiss M."/>
            <person name="Muchero W."/>
            <person name="Kamisugi Y."/>
            <person name="Saleh O."/>
            <person name="Blanc G."/>
            <person name="Decker E.L."/>
            <person name="van Gessel N."/>
            <person name="Grimwood J."/>
            <person name="Hayes R.D."/>
            <person name="Graham S.W."/>
            <person name="Gunter L.E."/>
            <person name="McDaniel S.F."/>
            <person name="Hoernstein S.N.W."/>
            <person name="Larsson A."/>
            <person name="Li F.W."/>
            <person name="Perroud P.F."/>
            <person name="Phillips J."/>
            <person name="Ranjan P."/>
            <person name="Rokshar D.S."/>
            <person name="Rothfels C.J."/>
            <person name="Schneider L."/>
            <person name="Shu S."/>
            <person name="Stevenson D.W."/>
            <person name="Thummler F."/>
            <person name="Tillich M."/>
            <person name="Villarreal Aguilar J.C."/>
            <person name="Widiez T."/>
            <person name="Wong G.K."/>
            <person name="Wymore A."/>
            <person name="Zhang Y."/>
            <person name="Zimmer A.D."/>
            <person name="Quatrano R.S."/>
            <person name="Mayer K.F.X."/>
            <person name="Goodstein D."/>
            <person name="Casacuberta J.M."/>
            <person name="Vandepoele K."/>
            <person name="Reski R."/>
            <person name="Cuming A.C."/>
            <person name="Tuskan G.A."/>
            <person name="Maumus F."/>
            <person name="Salse J."/>
            <person name="Schmutz J."/>
            <person name="Rensing S.A."/>
        </authorList>
    </citation>
    <scope>NUCLEOTIDE SEQUENCE [LARGE SCALE GENOMIC DNA]</scope>
    <source>
        <strain evidence="3 4">cv. Gransden 2004</strain>
    </source>
</reference>
<dbReference type="Proteomes" id="UP000006727">
    <property type="component" value="Chromosome 8"/>
</dbReference>
<feature type="compositionally biased region" description="Polar residues" evidence="1">
    <location>
        <begin position="46"/>
        <end position="64"/>
    </location>
</feature>
<proteinExistence type="predicted"/>
<reference evidence="2 4" key="1">
    <citation type="journal article" date="2008" name="Science">
        <title>The Physcomitrella genome reveals evolutionary insights into the conquest of land by plants.</title>
        <authorList>
            <person name="Rensing S."/>
            <person name="Lang D."/>
            <person name="Zimmer A."/>
            <person name="Terry A."/>
            <person name="Salamov A."/>
            <person name="Shapiro H."/>
            <person name="Nishiyama T."/>
            <person name="Perroud P.-F."/>
            <person name="Lindquist E."/>
            <person name="Kamisugi Y."/>
            <person name="Tanahashi T."/>
            <person name="Sakakibara K."/>
            <person name="Fujita T."/>
            <person name="Oishi K."/>
            <person name="Shin-I T."/>
            <person name="Kuroki Y."/>
            <person name="Toyoda A."/>
            <person name="Suzuki Y."/>
            <person name="Hashimoto A."/>
            <person name="Yamaguchi K."/>
            <person name="Sugano A."/>
            <person name="Kohara Y."/>
            <person name="Fujiyama A."/>
            <person name="Anterola A."/>
            <person name="Aoki S."/>
            <person name="Ashton N."/>
            <person name="Barbazuk W.B."/>
            <person name="Barker E."/>
            <person name="Bennetzen J."/>
            <person name="Bezanilla M."/>
            <person name="Blankenship R."/>
            <person name="Cho S.H."/>
            <person name="Dutcher S."/>
            <person name="Estelle M."/>
            <person name="Fawcett J.A."/>
            <person name="Gundlach H."/>
            <person name="Hanada K."/>
            <person name="Heyl A."/>
            <person name="Hicks K.A."/>
            <person name="Hugh J."/>
            <person name="Lohr M."/>
            <person name="Mayer K."/>
            <person name="Melkozernov A."/>
            <person name="Murata T."/>
            <person name="Nelson D."/>
            <person name="Pils B."/>
            <person name="Prigge M."/>
            <person name="Reiss B."/>
            <person name="Renner T."/>
            <person name="Rombauts S."/>
            <person name="Rushton P."/>
            <person name="Sanderfoot A."/>
            <person name="Schween G."/>
            <person name="Shiu S.-H."/>
            <person name="Stueber K."/>
            <person name="Theodoulou F.L."/>
            <person name="Tu H."/>
            <person name="Van de Peer Y."/>
            <person name="Verrier P.J."/>
            <person name="Waters E."/>
            <person name="Wood A."/>
            <person name="Yang L."/>
            <person name="Cove D."/>
            <person name="Cuming A."/>
            <person name="Hasebe M."/>
            <person name="Lucas S."/>
            <person name="Mishler D.B."/>
            <person name="Reski R."/>
            <person name="Grigoriev I."/>
            <person name="Quatrano R.S."/>
            <person name="Boore J.L."/>
        </authorList>
    </citation>
    <scope>NUCLEOTIDE SEQUENCE [LARGE SCALE GENOMIC DNA]</scope>
    <source>
        <strain evidence="3 4">cv. Gransden 2004</strain>
    </source>
</reference>
<dbReference type="EnsemblPlants" id="Pp3c8_21100V3.1">
    <property type="protein sequence ID" value="PAC:32963705.CDS.1"/>
    <property type="gene ID" value="Pp3c8_21100"/>
</dbReference>
<protein>
    <submittedName>
        <fullName evidence="2 3">Uncharacterized protein</fullName>
    </submittedName>
</protein>
<evidence type="ECO:0000313" key="2">
    <source>
        <dbReference type="EMBL" id="PNR49983.1"/>
    </source>
</evidence>
<feature type="region of interest" description="Disordered" evidence="1">
    <location>
        <begin position="214"/>
        <end position="307"/>
    </location>
</feature>
<name>A0A2K1K883_PHYPA</name>
<sequence>MGSKCDLSITMPASKWVEQTNRRPISLVTPSANSPGHLRPSPAANFASSVQKPANRTELPSSEFSKPPSGRHFGDKILKFLKLRKKSSHDAPSAVSNFQIDSAFQPSLQTFRFQDQTSSAQLAAVHVEDVTERYNYDSDEHSGSATSGGFADRPDTHSICSSAASATSSSRSSSSAQSFASTPRRSFISSSHQSNSQLMATILVSISHLDEDHEACDELSSEDDRRHPTSLDGPHESAWHQPRDDMFAESPARGRHNPGSRNNAAKPGSGRSTPRHDRGLINPHITSPGASRRYGTLDLSRIDKVRR</sequence>
<evidence type="ECO:0000313" key="4">
    <source>
        <dbReference type="Proteomes" id="UP000006727"/>
    </source>
</evidence>
<dbReference type="EMBL" id="ABEU02000008">
    <property type="protein sequence ID" value="PNR49983.1"/>
    <property type="molecule type" value="Genomic_DNA"/>
</dbReference>
<feature type="region of interest" description="Disordered" evidence="1">
    <location>
        <begin position="135"/>
        <end position="179"/>
    </location>
</feature>
<reference evidence="3" key="3">
    <citation type="submission" date="2020-12" db="UniProtKB">
        <authorList>
            <consortium name="EnsemblPlants"/>
        </authorList>
    </citation>
    <scope>IDENTIFICATION</scope>
</reference>
<organism evidence="2">
    <name type="scientific">Physcomitrium patens</name>
    <name type="common">Spreading-leaved earth moss</name>
    <name type="synonym">Physcomitrella patens</name>
    <dbReference type="NCBI Taxonomy" id="3218"/>
    <lineage>
        <taxon>Eukaryota</taxon>
        <taxon>Viridiplantae</taxon>
        <taxon>Streptophyta</taxon>
        <taxon>Embryophyta</taxon>
        <taxon>Bryophyta</taxon>
        <taxon>Bryophytina</taxon>
        <taxon>Bryopsida</taxon>
        <taxon>Funariidae</taxon>
        <taxon>Funariales</taxon>
        <taxon>Funariaceae</taxon>
        <taxon>Physcomitrium</taxon>
    </lineage>
</organism>
<feature type="compositionally biased region" description="Polar residues" evidence="1">
    <location>
        <begin position="20"/>
        <end position="34"/>
    </location>
</feature>
<dbReference type="Gramene" id="Pp3c8_21100V3.1">
    <property type="protein sequence ID" value="PAC:32963705.CDS.1"/>
    <property type="gene ID" value="Pp3c8_21100"/>
</dbReference>
<dbReference type="EnsemblPlants" id="Pp3c8_21100V3.2">
    <property type="protein sequence ID" value="PAC:32963706.CDS.1"/>
    <property type="gene ID" value="Pp3c8_21100"/>
</dbReference>
<evidence type="ECO:0000313" key="3">
    <source>
        <dbReference type="EnsemblPlants" id="PAC:32963705.CDS.1"/>
    </source>
</evidence>
<accession>A0A2K1K883</accession>
<dbReference type="AlphaFoldDB" id="A0A2K1K883"/>
<dbReference type="OrthoDB" id="10590981at2759"/>
<dbReference type="PaxDb" id="3218-PP1S362_12V6.1"/>